<reference evidence="5" key="1">
    <citation type="journal article" date="2020" name="Stud. Mycol.">
        <title>101 Dothideomycetes genomes: a test case for predicting lifestyles and emergence of pathogens.</title>
        <authorList>
            <person name="Haridas S."/>
            <person name="Albert R."/>
            <person name="Binder M."/>
            <person name="Bloem J."/>
            <person name="Labutti K."/>
            <person name="Salamov A."/>
            <person name="Andreopoulos B."/>
            <person name="Baker S."/>
            <person name="Barry K."/>
            <person name="Bills G."/>
            <person name="Bluhm B."/>
            <person name="Cannon C."/>
            <person name="Castanera R."/>
            <person name="Culley D."/>
            <person name="Daum C."/>
            <person name="Ezra D."/>
            <person name="Gonzalez J."/>
            <person name="Henrissat B."/>
            <person name="Kuo A."/>
            <person name="Liang C."/>
            <person name="Lipzen A."/>
            <person name="Lutzoni F."/>
            <person name="Magnuson J."/>
            <person name="Mondo S."/>
            <person name="Nolan M."/>
            <person name="Ohm R."/>
            <person name="Pangilinan J."/>
            <person name="Park H.-J."/>
            <person name="Ramirez L."/>
            <person name="Alfaro M."/>
            <person name="Sun H."/>
            <person name="Tritt A."/>
            <person name="Yoshinaga Y."/>
            <person name="Zwiers L.-H."/>
            <person name="Turgeon B."/>
            <person name="Goodwin S."/>
            <person name="Spatafora J."/>
            <person name="Crous P."/>
            <person name="Grigoriev I."/>
        </authorList>
    </citation>
    <scope>NUCLEOTIDE SEQUENCE</scope>
    <source>
        <strain evidence="5">CBS 379.55</strain>
    </source>
</reference>
<name>A0A6A6JBS1_WESOR</name>
<keyword evidence="4" id="KW-0812">Transmembrane</keyword>
<dbReference type="InterPro" id="IPR002347">
    <property type="entry name" value="SDR_fam"/>
</dbReference>
<dbReference type="Proteomes" id="UP000800097">
    <property type="component" value="Unassembled WGS sequence"/>
</dbReference>
<evidence type="ECO:0000256" key="1">
    <source>
        <dbReference type="ARBA" id="ARBA00006484"/>
    </source>
</evidence>
<dbReference type="GeneID" id="54552038"/>
<organism evidence="5 6">
    <name type="scientific">Westerdykella ornata</name>
    <dbReference type="NCBI Taxonomy" id="318751"/>
    <lineage>
        <taxon>Eukaryota</taxon>
        <taxon>Fungi</taxon>
        <taxon>Dikarya</taxon>
        <taxon>Ascomycota</taxon>
        <taxon>Pezizomycotina</taxon>
        <taxon>Dothideomycetes</taxon>
        <taxon>Pleosporomycetidae</taxon>
        <taxon>Pleosporales</taxon>
        <taxon>Sporormiaceae</taxon>
        <taxon>Westerdykella</taxon>
    </lineage>
</organism>
<dbReference type="CDD" id="cd05233">
    <property type="entry name" value="SDR_c"/>
    <property type="match status" value="1"/>
</dbReference>
<evidence type="ECO:0000256" key="3">
    <source>
        <dbReference type="RuleBase" id="RU000363"/>
    </source>
</evidence>
<dbReference type="PRINTS" id="PR00080">
    <property type="entry name" value="SDRFAMILY"/>
</dbReference>
<dbReference type="SUPFAM" id="SSF51735">
    <property type="entry name" value="NAD(P)-binding Rossmann-fold domains"/>
    <property type="match status" value="1"/>
</dbReference>
<evidence type="ECO:0000256" key="4">
    <source>
        <dbReference type="SAM" id="Phobius"/>
    </source>
</evidence>
<dbReference type="PANTHER" id="PTHR24321">
    <property type="entry name" value="DEHYDROGENASES, SHORT CHAIN"/>
    <property type="match status" value="1"/>
</dbReference>
<keyword evidence="4" id="KW-1133">Transmembrane helix</keyword>
<proteinExistence type="inferred from homology"/>
<gene>
    <name evidence="5" type="ORF">EI97DRAFT_435432</name>
</gene>
<accession>A0A6A6JBS1</accession>
<keyword evidence="6" id="KW-1185">Reference proteome</keyword>
<feature type="transmembrane region" description="Helical" evidence="4">
    <location>
        <begin position="12"/>
        <end position="35"/>
    </location>
</feature>
<comment type="similarity">
    <text evidence="1 3">Belongs to the short-chain dehydrogenases/reductases (SDR) family.</text>
</comment>
<protein>
    <submittedName>
        <fullName evidence="5">NAD(P)-binding protein</fullName>
    </submittedName>
</protein>
<keyword evidence="4" id="KW-0472">Membrane</keyword>
<dbReference type="PRINTS" id="PR00081">
    <property type="entry name" value="GDHRDH"/>
</dbReference>
<dbReference type="Gene3D" id="3.40.50.720">
    <property type="entry name" value="NAD(P)-binding Rossmann-like Domain"/>
    <property type="match status" value="1"/>
</dbReference>
<dbReference type="GO" id="GO:0016491">
    <property type="term" value="F:oxidoreductase activity"/>
    <property type="evidence" value="ECO:0007669"/>
    <property type="project" value="UniProtKB-KW"/>
</dbReference>
<dbReference type="InterPro" id="IPR036291">
    <property type="entry name" value="NAD(P)-bd_dom_sf"/>
</dbReference>
<dbReference type="PANTHER" id="PTHR24321:SF12">
    <property type="entry name" value="SHORT-CHAIN DEHYDROGENASE_REDUCTASE FAMILY, PUTATIVE (AFU_ORTHOLOGUE AFUA_5G14340)-RELATED"/>
    <property type="match status" value="1"/>
</dbReference>
<keyword evidence="2" id="KW-0560">Oxidoreductase</keyword>
<dbReference type="RefSeq" id="XP_033651599.1">
    <property type="nucleotide sequence ID" value="XM_033798863.1"/>
</dbReference>
<dbReference type="EMBL" id="ML986505">
    <property type="protein sequence ID" value="KAF2274060.1"/>
    <property type="molecule type" value="Genomic_DNA"/>
</dbReference>
<evidence type="ECO:0000313" key="5">
    <source>
        <dbReference type="EMBL" id="KAF2274060.1"/>
    </source>
</evidence>
<evidence type="ECO:0000256" key="2">
    <source>
        <dbReference type="ARBA" id="ARBA00023002"/>
    </source>
</evidence>
<dbReference type="Pfam" id="PF00106">
    <property type="entry name" value="adh_short"/>
    <property type="match status" value="1"/>
</dbReference>
<sequence length="265" mass="28341">MASLPHKRVEGAALVTGAGSGIGHAVSIALALAGISTLHLVDIRSSGLDNTKNSILSLPLPTYPEIILHESDVSCVLSTTQLFSQIPRLDYAVNCAGVLGPSKPALEISIAEFDNVNDINFRAFWMCQKEELKLMLKNDIRPFRGYSCLNEEDAQVRGQRGAIVNVASQLGIVGKARTSIYSATKAAVLAITRGDALDYSRSPHHVRINAVCPGFIATAMTAENGEVKEDIKEAVRLAPMERIGLPSEVADTVVFLCSGDVDLGR</sequence>
<dbReference type="OrthoDB" id="5840532at2759"/>
<evidence type="ECO:0000313" key="6">
    <source>
        <dbReference type="Proteomes" id="UP000800097"/>
    </source>
</evidence>
<dbReference type="AlphaFoldDB" id="A0A6A6JBS1"/>